<name>D8M269_BLAHO</name>
<keyword evidence="8" id="KW-0472">Membrane</keyword>
<evidence type="ECO:0000313" key="10">
    <source>
        <dbReference type="EMBL" id="CBK22158.2"/>
    </source>
</evidence>
<keyword evidence="7" id="KW-0779">Telomere</keyword>
<evidence type="ECO:0000259" key="9">
    <source>
        <dbReference type="SMART" id="SM00975"/>
    </source>
</evidence>
<dbReference type="PANTHER" id="PTHR12066:SF0">
    <property type="entry name" value="TELOMERASE REVERSE TRANSCRIPTASE"/>
    <property type="match status" value="1"/>
</dbReference>
<dbReference type="GO" id="GO:0046872">
    <property type="term" value="F:metal ion binding"/>
    <property type="evidence" value="ECO:0007669"/>
    <property type="project" value="UniProtKB-KW"/>
</dbReference>
<keyword evidence="2 7" id="KW-0548">Nucleotidyltransferase</keyword>
<dbReference type="AlphaFoldDB" id="D8M269"/>
<feature type="transmembrane region" description="Helical" evidence="8">
    <location>
        <begin position="335"/>
        <end position="355"/>
    </location>
</feature>
<dbReference type="EMBL" id="FN668647">
    <property type="protein sequence ID" value="CBK22158.2"/>
    <property type="molecule type" value="Genomic_DNA"/>
</dbReference>
<keyword evidence="1 7" id="KW-0808">Transferase</keyword>
<dbReference type="InterPro" id="IPR003545">
    <property type="entry name" value="Telomerase_RT"/>
</dbReference>
<comment type="catalytic activity">
    <reaction evidence="6 7">
        <text>DNA(n) + a 2'-deoxyribonucleoside 5'-triphosphate = DNA(n+1) + diphosphate</text>
        <dbReference type="Rhea" id="RHEA:22508"/>
        <dbReference type="Rhea" id="RHEA-COMP:17339"/>
        <dbReference type="Rhea" id="RHEA-COMP:17340"/>
        <dbReference type="ChEBI" id="CHEBI:33019"/>
        <dbReference type="ChEBI" id="CHEBI:61560"/>
        <dbReference type="ChEBI" id="CHEBI:173112"/>
        <dbReference type="EC" id="2.7.7.49"/>
    </reaction>
</comment>
<protein>
    <recommendedName>
        <fullName evidence="7">Telomerase reverse transcriptase</fullName>
        <ecNumber evidence="7">2.7.7.49</ecNumber>
    </recommendedName>
    <alternativeName>
        <fullName evidence="7">Telomerase catalytic subunit</fullName>
    </alternativeName>
</protein>
<dbReference type="GO" id="GO:0070034">
    <property type="term" value="F:telomerase RNA binding"/>
    <property type="evidence" value="ECO:0007669"/>
    <property type="project" value="TreeGrafter"/>
</dbReference>
<keyword evidence="8" id="KW-1133">Transmembrane helix</keyword>
<dbReference type="GO" id="GO:0042162">
    <property type="term" value="F:telomeric DNA binding"/>
    <property type="evidence" value="ECO:0007669"/>
    <property type="project" value="TreeGrafter"/>
</dbReference>
<accession>D8M269</accession>
<dbReference type="Proteomes" id="UP000008312">
    <property type="component" value="Unassembled WGS sequence"/>
</dbReference>
<keyword evidence="8" id="KW-0812">Transmembrane</keyword>
<keyword evidence="7" id="KW-0539">Nucleus</keyword>
<reference evidence="10" key="1">
    <citation type="submission" date="2010-02" db="EMBL/GenBank/DDBJ databases">
        <title>Sequencing and annotation of the Blastocystis hominis genome.</title>
        <authorList>
            <person name="Wincker P."/>
        </authorList>
    </citation>
    <scope>NUCLEOTIDE SEQUENCE</scope>
    <source>
        <strain evidence="10">Singapore isolate B</strain>
    </source>
</reference>
<evidence type="ECO:0000256" key="5">
    <source>
        <dbReference type="ARBA" id="ARBA00022918"/>
    </source>
</evidence>
<gene>
    <name evidence="10" type="ORF">GSBLH_T00006407001</name>
</gene>
<comment type="subcellular location">
    <subcellularLocation>
        <location evidence="7">Nucleus</location>
    </subcellularLocation>
    <subcellularLocation>
        <location evidence="7">Chromosome</location>
        <location evidence="7">Telomere</location>
    </subcellularLocation>
</comment>
<dbReference type="GO" id="GO:0007004">
    <property type="term" value="P:telomere maintenance via telomerase"/>
    <property type="evidence" value="ECO:0007669"/>
    <property type="project" value="TreeGrafter"/>
</dbReference>
<keyword evidence="5 7" id="KW-0695">RNA-directed DNA polymerase</keyword>
<keyword evidence="3 7" id="KW-0479">Metal-binding</keyword>
<keyword evidence="11" id="KW-1185">Reference proteome</keyword>
<dbReference type="EC" id="2.7.7.49" evidence="7"/>
<dbReference type="InterPro" id="IPR021891">
    <property type="entry name" value="Telomerase_RBD"/>
</dbReference>
<dbReference type="GO" id="GO:0000333">
    <property type="term" value="C:telomerase catalytic core complex"/>
    <property type="evidence" value="ECO:0007669"/>
    <property type="project" value="TreeGrafter"/>
</dbReference>
<dbReference type="Pfam" id="PF12009">
    <property type="entry name" value="Telomerase_RBD"/>
    <property type="match status" value="1"/>
</dbReference>
<evidence type="ECO:0000256" key="8">
    <source>
        <dbReference type="SAM" id="Phobius"/>
    </source>
</evidence>
<dbReference type="GO" id="GO:0003720">
    <property type="term" value="F:telomerase activity"/>
    <property type="evidence" value="ECO:0007669"/>
    <property type="project" value="InterPro"/>
</dbReference>
<dbReference type="GeneID" id="24922532"/>
<dbReference type="SMART" id="SM00975">
    <property type="entry name" value="Telomerase_RBD"/>
    <property type="match status" value="1"/>
</dbReference>
<evidence type="ECO:0000256" key="7">
    <source>
        <dbReference type="RuleBase" id="RU365061"/>
    </source>
</evidence>
<evidence type="ECO:0000256" key="2">
    <source>
        <dbReference type="ARBA" id="ARBA00022695"/>
    </source>
</evidence>
<evidence type="ECO:0000256" key="4">
    <source>
        <dbReference type="ARBA" id="ARBA00022842"/>
    </source>
</evidence>
<keyword evidence="4 7" id="KW-0460">Magnesium</keyword>
<dbReference type="GO" id="GO:0000781">
    <property type="term" value="C:chromosome, telomeric region"/>
    <property type="evidence" value="ECO:0007669"/>
    <property type="project" value="UniProtKB-SubCell"/>
</dbReference>
<dbReference type="PANTHER" id="PTHR12066">
    <property type="entry name" value="TELOMERASE REVERSE TRANSCRIPTASE"/>
    <property type="match status" value="1"/>
</dbReference>
<evidence type="ECO:0000256" key="1">
    <source>
        <dbReference type="ARBA" id="ARBA00022679"/>
    </source>
</evidence>
<feature type="domain" description="Telomerase ribonucleoprotein complex - RNA-binding" evidence="9">
    <location>
        <begin position="258"/>
        <end position="359"/>
    </location>
</feature>
<sequence length="359" mass="41380">MFISQKIQNVLTSGHTLRYEDAVSNSLSSTNEFFLTKEWNDIWRVIGSDEVFLMLTTYSLFLLHNKSWIQLAGPPLNEFLTRSGRSPHLSSFSISSLCYRLSFSKSYGFPSTHIFAKLNRLNGTLMGKTFVKTIHKQTALILLHEMLRPCYPHWDSFSLNEEIDAVATGKKIRIRFYPRLEKLLVLVAKVLFNSTQIPYGVYLHSVAPLPSSYLRYNSCQCVHLTQNIQLYDSIPSLPKDSKIGSTSKDNLSAFVSSHQVFDFVRKCLRRLLPHSLFSSRRNWRSFYNHIYLLISSTKKSGLRLDEMVRGIKLHDIDWLKTSGKPTSDTSRFNTLLLYSVMSFLIKSIVVLQLLFRLID</sequence>
<dbReference type="InParanoid" id="D8M269"/>
<dbReference type="Gene3D" id="1.10.132.70">
    <property type="match status" value="1"/>
</dbReference>
<evidence type="ECO:0000256" key="3">
    <source>
        <dbReference type="ARBA" id="ARBA00022723"/>
    </source>
</evidence>
<evidence type="ECO:0000313" key="11">
    <source>
        <dbReference type="Proteomes" id="UP000008312"/>
    </source>
</evidence>
<keyword evidence="7" id="KW-0158">Chromosome</keyword>
<comment type="function">
    <text evidence="7">Telomerase is a ribonucleoprotein enzyme essential for the replication of chromosome termini in most eukaryotes. It elongates telomeres. It is a reverse transcriptase that adds simple sequence repeats to chromosome ends by copying a template sequence within the RNA component of the enzyme.</text>
</comment>
<dbReference type="RefSeq" id="XP_012896206.1">
    <property type="nucleotide sequence ID" value="XM_013040752.1"/>
</dbReference>
<comment type="similarity">
    <text evidence="7">Belongs to the reverse transcriptase family. Telomerase subfamily.</text>
</comment>
<proteinExistence type="inferred from homology"/>
<organism evidence="10">
    <name type="scientific">Blastocystis hominis</name>
    <dbReference type="NCBI Taxonomy" id="12968"/>
    <lineage>
        <taxon>Eukaryota</taxon>
        <taxon>Sar</taxon>
        <taxon>Stramenopiles</taxon>
        <taxon>Bigyra</taxon>
        <taxon>Opalozoa</taxon>
        <taxon>Opalinata</taxon>
        <taxon>Blastocystidae</taxon>
        <taxon>Blastocystis</taxon>
    </lineage>
</organism>
<dbReference type="OrthoDB" id="289721at2759"/>
<evidence type="ECO:0000256" key="6">
    <source>
        <dbReference type="ARBA" id="ARBA00048173"/>
    </source>
</evidence>